<dbReference type="AlphaFoldDB" id="A0A5B7KEX5"/>
<keyword evidence="3" id="KW-1185">Reference proteome</keyword>
<accession>A0A5B7KEX5</accession>
<evidence type="ECO:0000256" key="1">
    <source>
        <dbReference type="SAM" id="MobiDB-lite"/>
    </source>
</evidence>
<dbReference type="Proteomes" id="UP000324222">
    <property type="component" value="Unassembled WGS sequence"/>
</dbReference>
<comment type="caution">
    <text evidence="2">The sequence shown here is derived from an EMBL/GenBank/DDBJ whole genome shotgun (WGS) entry which is preliminary data.</text>
</comment>
<evidence type="ECO:0000313" key="2">
    <source>
        <dbReference type="EMBL" id="MPD05740.1"/>
    </source>
</evidence>
<name>A0A5B7KEX5_PORTR</name>
<reference evidence="2 3" key="1">
    <citation type="submission" date="2019-05" db="EMBL/GenBank/DDBJ databases">
        <title>Another draft genome of Portunus trituberculatus and its Hox gene families provides insights of decapod evolution.</title>
        <authorList>
            <person name="Jeong J.-H."/>
            <person name="Song I."/>
            <person name="Kim S."/>
            <person name="Choi T."/>
            <person name="Kim D."/>
            <person name="Ryu S."/>
            <person name="Kim W."/>
        </authorList>
    </citation>
    <scope>NUCLEOTIDE SEQUENCE [LARGE SCALE GENOMIC DNA]</scope>
    <source>
        <tissue evidence="2">Muscle</tissue>
    </source>
</reference>
<proteinExistence type="predicted"/>
<feature type="compositionally biased region" description="Basic and acidic residues" evidence="1">
    <location>
        <begin position="26"/>
        <end position="38"/>
    </location>
</feature>
<evidence type="ECO:0000313" key="3">
    <source>
        <dbReference type="Proteomes" id="UP000324222"/>
    </source>
</evidence>
<gene>
    <name evidence="2" type="ORF">E2C01_101500</name>
</gene>
<sequence length="57" mass="6505">MRTIFGITSSNIQSVFTRGGGRRSKLSRDVSVEQGRRREDGRRDLVRGELRRLEGEA</sequence>
<protein>
    <submittedName>
        <fullName evidence="2">Uncharacterized protein</fullName>
    </submittedName>
</protein>
<organism evidence="2 3">
    <name type="scientific">Portunus trituberculatus</name>
    <name type="common">Swimming crab</name>
    <name type="synonym">Neptunus trituberculatus</name>
    <dbReference type="NCBI Taxonomy" id="210409"/>
    <lineage>
        <taxon>Eukaryota</taxon>
        <taxon>Metazoa</taxon>
        <taxon>Ecdysozoa</taxon>
        <taxon>Arthropoda</taxon>
        <taxon>Crustacea</taxon>
        <taxon>Multicrustacea</taxon>
        <taxon>Malacostraca</taxon>
        <taxon>Eumalacostraca</taxon>
        <taxon>Eucarida</taxon>
        <taxon>Decapoda</taxon>
        <taxon>Pleocyemata</taxon>
        <taxon>Brachyura</taxon>
        <taxon>Eubrachyura</taxon>
        <taxon>Portunoidea</taxon>
        <taxon>Portunidae</taxon>
        <taxon>Portuninae</taxon>
        <taxon>Portunus</taxon>
    </lineage>
</organism>
<feature type="region of interest" description="Disordered" evidence="1">
    <location>
        <begin position="16"/>
        <end position="38"/>
    </location>
</feature>
<dbReference type="EMBL" id="VSRR010147497">
    <property type="protein sequence ID" value="MPD05740.1"/>
    <property type="molecule type" value="Genomic_DNA"/>
</dbReference>